<name>A0A645CFR8_9ZZZZ</name>
<organism evidence="1">
    <name type="scientific">bioreactor metagenome</name>
    <dbReference type="NCBI Taxonomy" id="1076179"/>
    <lineage>
        <taxon>unclassified sequences</taxon>
        <taxon>metagenomes</taxon>
        <taxon>ecological metagenomes</taxon>
    </lineage>
</organism>
<evidence type="ECO:0000313" key="1">
    <source>
        <dbReference type="EMBL" id="MPM75784.1"/>
    </source>
</evidence>
<sequence>MPTLIGSLLADGVAEEELLGLALALELEPEQPAIREKHMSIASVNARIRVFFISYKSSF</sequence>
<proteinExistence type="predicted"/>
<dbReference type="AlphaFoldDB" id="A0A645CFR8"/>
<gene>
    <name evidence="1" type="ORF">SDC9_122778</name>
</gene>
<protein>
    <submittedName>
        <fullName evidence="1">Uncharacterized protein</fullName>
    </submittedName>
</protein>
<accession>A0A645CFR8</accession>
<reference evidence="1" key="1">
    <citation type="submission" date="2019-08" db="EMBL/GenBank/DDBJ databases">
        <authorList>
            <person name="Kucharzyk K."/>
            <person name="Murdoch R.W."/>
            <person name="Higgins S."/>
            <person name="Loffler F."/>
        </authorList>
    </citation>
    <scope>NUCLEOTIDE SEQUENCE</scope>
</reference>
<comment type="caution">
    <text evidence="1">The sequence shown here is derived from an EMBL/GenBank/DDBJ whole genome shotgun (WGS) entry which is preliminary data.</text>
</comment>
<dbReference type="EMBL" id="VSSQ01026856">
    <property type="protein sequence ID" value="MPM75784.1"/>
    <property type="molecule type" value="Genomic_DNA"/>
</dbReference>